<sequence length="77" mass="8789">MILKNFEDSGYDITWKILNAADFCVPQNRRRVIILGTRRDIIQKLKHPKPGLFGALKKHVTLGEAIGDLQEPSENYP</sequence>
<proteinExistence type="predicted"/>
<gene>
    <name evidence="3" type="ORF">S01H4_31481</name>
</gene>
<feature type="non-terminal residue" evidence="3">
    <location>
        <position position="77"/>
    </location>
</feature>
<dbReference type="GO" id="GO:0032259">
    <property type="term" value="P:methylation"/>
    <property type="evidence" value="ECO:0007669"/>
    <property type="project" value="UniProtKB-KW"/>
</dbReference>
<keyword evidence="2" id="KW-0808">Transferase</keyword>
<evidence type="ECO:0000256" key="2">
    <source>
        <dbReference type="ARBA" id="ARBA00022679"/>
    </source>
</evidence>
<keyword evidence="1" id="KW-0489">Methyltransferase</keyword>
<protein>
    <recommendedName>
        <fullName evidence="4">DNA (cytosine-5-)-methyltransferase</fullName>
    </recommendedName>
</protein>
<dbReference type="EMBL" id="BART01016357">
    <property type="protein sequence ID" value="GAG80658.1"/>
    <property type="molecule type" value="Genomic_DNA"/>
</dbReference>
<comment type="caution">
    <text evidence="3">The sequence shown here is derived from an EMBL/GenBank/DDBJ whole genome shotgun (WGS) entry which is preliminary data.</text>
</comment>
<dbReference type="AlphaFoldDB" id="X1B938"/>
<dbReference type="GO" id="GO:0008168">
    <property type="term" value="F:methyltransferase activity"/>
    <property type="evidence" value="ECO:0007669"/>
    <property type="project" value="UniProtKB-KW"/>
</dbReference>
<accession>X1B938</accession>
<evidence type="ECO:0000313" key="3">
    <source>
        <dbReference type="EMBL" id="GAG80658.1"/>
    </source>
</evidence>
<reference evidence="3" key="1">
    <citation type="journal article" date="2014" name="Front. Microbiol.">
        <title>High frequency of phylogenetically diverse reductive dehalogenase-homologous genes in deep subseafloor sedimentary metagenomes.</title>
        <authorList>
            <person name="Kawai M."/>
            <person name="Futagami T."/>
            <person name="Toyoda A."/>
            <person name="Takaki Y."/>
            <person name="Nishi S."/>
            <person name="Hori S."/>
            <person name="Arai W."/>
            <person name="Tsubouchi T."/>
            <person name="Morono Y."/>
            <person name="Uchiyama I."/>
            <person name="Ito T."/>
            <person name="Fujiyama A."/>
            <person name="Inagaki F."/>
            <person name="Takami H."/>
        </authorList>
    </citation>
    <scope>NUCLEOTIDE SEQUENCE</scope>
    <source>
        <strain evidence="3">Expedition CK06-06</strain>
    </source>
</reference>
<name>X1B938_9ZZZZ</name>
<dbReference type="Pfam" id="PF00145">
    <property type="entry name" value="DNA_methylase"/>
    <property type="match status" value="1"/>
</dbReference>
<dbReference type="Gene3D" id="3.90.120.10">
    <property type="entry name" value="DNA Methylase, subunit A, domain 2"/>
    <property type="match status" value="1"/>
</dbReference>
<dbReference type="InterPro" id="IPR029063">
    <property type="entry name" value="SAM-dependent_MTases_sf"/>
</dbReference>
<dbReference type="Gene3D" id="3.40.50.150">
    <property type="entry name" value="Vaccinia Virus protein VP39"/>
    <property type="match status" value="1"/>
</dbReference>
<evidence type="ECO:0008006" key="4">
    <source>
        <dbReference type="Google" id="ProtNLM"/>
    </source>
</evidence>
<dbReference type="InterPro" id="IPR001525">
    <property type="entry name" value="C5_MeTfrase"/>
</dbReference>
<organism evidence="3">
    <name type="scientific">marine sediment metagenome</name>
    <dbReference type="NCBI Taxonomy" id="412755"/>
    <lineage>
        <taxon>unclassified sequences</taxon>
        <taxon>metagenomes</taxon>
        <taxon>ecological metagenomes</taxon>
    </lineage>
</organism>
<evidence type="ECO:0000256" key="1">
    <source>
        <dbReference type="ARBA" id="ARBA00022603"/>
    </source>
</evidence>
<dbReference type="SUPFAM" id="SSF53335">
    <property type="entry name" value="S-adenosyl-L-methionine-dependent methyltransferases"/>
    <property type="match status" value="1"/>
</dbReference>